<organism evidence="3">
    <name type="scientific">Heliconius erato</name>
    <name type="common">Crimson patched longwing butterfly</name>
    <dbReference type="NCBI Taxonomy" id="33431"/>
    <lineage>
        <taxon>Eukaryota</taxon>
        <taxon>Metazoa</taxon>
        <taxon>Ecdysozoa</taxon>
        <taxon>Arthropoda</taxon>
        <taxon>Hexapoda</taxon>
        <taxon>Insecta</taxon>
        <taxon>Pterygota</taxon>
        <taxon>Neoptera</taxon>
        <taxon>Endopterygota</taxon>
        <taxon>Lepidoptera</taxon>
        <taxon>Glossata</taxon>
        <taxon>Ditrysia</taxon>
        <taxon>Papilionoidea</taxon>
        <taxon>Nymphalidae</taxon>
        <taxon>Heliconiinae</taxon>
        <taxon>Heliconiini</taxon>
        <taxon>Heliconius</taxon>
    </lineage>
</organism>
<name>D9HQ50_HELEA</name>
<evidence type="ECO:0000256" key="1">
    <source>
        <dbReference type="SAM" id="MobiDB-lite"/>
    </source>
</evidence>
<dbReference type="EMBL" id="HM023805">
    <property type="protein sequence ID" value="ADJ58538.1"/>
    <property type="molecule type" value="mRNA"/>
</dbReference>
<feature type="signal peptide" evidence="2">
    <location>
        <begin position="1"/>
        <end position="19"/>
    </location>
</feature>
<evidence type="ECO:0000256" key="2">
    <source>
        <dbReference type="SAM" id="SignalP"/>
    </source>
</evidence>
<feature type="region of interest" description="Disordered" evidence="1">
    <location>
        <begin position="140"/>
        <end position="212"/>
    </location>
</feature>
<feature type="compositionally biased region" description="Basic residues" evidence="1">
    <location>
        <begin position="142"/>
        <end position="167"/>
    </location>
</feature>
<accession>D9HQ50</accession>
<feature type="chain" id="PRO_5003125415" evidence="2">
    <location>
        <begin position="20"/>
        <end position="241"/>
    </location>
</feature>
<feature type="region of interest" description="Disordered" evidence="1">
    <location>
        <begin position="26"/>
        <end position="45"/>
    </location>
</feature>
<dbReference type="AlphaFoldDB" id="D9HQ50"/>
<keyword evidence="2" id="KW-0732">Signal</keyword>
<reference evidence="3" key="1">
    <citation type="journal article" date="2010" name="Mol. Biol. Evol.">
        <title>Combined EST and proteomic analysis identifies rapidly evolving seminal fluid proteins in Heliconius butterflies.</title>
        <authorList>
            <person name="Walters J.R."/>
            <person name="Harrison R.G."/>
        </authorList>
    </citation>
    <scope>NUCLEOTIDE SEQUENCE</scope>
</reference>
<sequence>MKTLLFIILTAILVQHTIQYENAEEGNLLHPEKPPEKRKDSHNLKRGDIKDLINIKDYDTRDRQYSKLPEKHEEDYHNLRRGDIKYLTNIKDYDTGDFQPYNGHYQNYNGELKDKEIMRPLTELRSALEIKNWVNDMIAMRGRGRRPHRSHHTTKKKGSIRTTKKPRPPQTTQKQRPSHTTKKSKGDSSDSSDSVDIHIKGSVKIRGKGDNNTEEEQILLEYTPKHKKVDVPMIIFVPLRE</sequence>
<evidence type="ECO:0000313" key="3">
    <source>
        <dbReference type="EMBL" id="ADJ58538.1"/>
    </source>
</evidence>
<proteinExistence type="evidence at transcript level"/>
<feature type="compositionally biased region" description="Basic and acidic residues" evidence="1">
    <location>
        <begin position="30"/>
        <end position="45"/>
    </location>
</feature>
<protein>
    <submittedName>
        <fullName evidence="3">Seminal fluid protein HACP041</fullName>
    </submittedName>
</protein>